<dbReference type="Gene3D" id="3.40.30.10">
    <property type="entry name" value="Glutaredoxin"/>
    <property type="match status" value="1"/>
</dbReference>
<evidence type="ECO:0000313" key="5">
    <source>
        <dbReference type="Proteomes" id="UP000800092"/>
    </source>
</evidence>
<reference evidence="4" key="1">
    <citation type="journal article" date="2020" name="Stud. Mycol.">
        <title>101 Dothideomycetes genomes: a test case for predicting lifestyles and emergence of pathogens.</title>
        <authorList>
            <person name="Haridas S."/>
            <person name="Albert R."/>
            <person name="Binder M."/>
            <person name="Bloem J."/>
            <person name="Labutti K."/>
            <person name="Salamov A."/>
            <person name="Andreopoulos B."/>
            <person name="Baker S."/>
            <person name="Barry K."/>
            <person name="Bills G."/>
            <person name="Bluhm B."/>
            <person name="Cannon C."/>
            <person name="Castanera R."/>
            <person name="Culley D."/>
            <person name="Daum C."/>
            <person name="Ezra D."/>
            <person name="Gonzalez J."/>
            <person name="Henrissat B."/>
            <person name="Kuo A."/>
            <person name="Liang C."/>
            <person name="Lipzen A."/>
            <person name="Lutzoni F."/>
            <person name="Magnuson J."/>
            <person name="Mondo S."/>
            <person name="Nolan M."/>
            <person name="Ohm R."/>
            <person name="Pangilinan J."/>
            <person name="Park H.-J."/>
            <person name="Ramirez L."/>
            <person name="Alfaro M."/>
            <person name="Sun H."/>
            <person name="Tritt A."/>
            <person name="Yoshinaga Y."/>
            <person name="Zwiers L.-H."/>
            <person name="Turgeon B."/>
            <person name="Goodwin S."/>
            <person name="Spatafora J."/>
            <person name="Crous P."/>
            <person name="Grigoriev I."/>
        </authorList>
    </citation>
    <scope>NUCLEOTIDE SEQUENCE</scope>
    <source>
        <strain evidence="4">Tuck. ex Michener</strain>
    </source>
</reference>
<organism evidence="4 5">
    <name type="scientific">Viridothelium virens</name>
    <name type="common">Speckled blister lichen</name>
    <name type="synonym">Trypethelium virens</name>
    <dbReference type="NCBI Taxonomy" id="1048519"/>
    <lineage>
        <taxon>Eukaryota</taxon>
        <taxon>Fungi</taxon>
        <taxon>Dikarya</taxon>
        <taxon>Ascomycota</taxon>
        <taxon>Pezizomycotina</taxon>
        <taxon>Dothideomycetes</taxon>
        <taxon>Dothideomycetes incertae sedis</taxon>
        <taxon>Trypetheliales</taxon>
        <taxon>Trypetheliaceae</taxon>
        <taxon>Viridothelium</taxon>
    </lineage>
</organism>
<dbReference type="SUPFAM" id="SSF52833">
    <property type="entry name" value="Thioredoxin-like"/>
    <property type="match status" value="1"/>
</dbReference>
<dbReference type="Pfam" id="PF13417">
    <property type="entry name" value="GST_N_3"/>
    <property type="match status" value="1"/>
</dbReference>
<evidence type="ECO:0000313" key="4">
    <source>
        <dbReference type="EMBL" id="KAF2229589.1"/>
    </source>
</evidence>
<keyword evidence="4" id="KW-0808">Transferase</keyword>
<dbReference type="OrthoDB" id="2309723at2759"/>
<proteinExistence type="inferred from homology"/>
<dbReference type="Gene3D" id="1.20.1050.10">
    <property type="match status" value="1"/>
</dbReference>
<dbReference type="SFLD" id="SFLDS00019">
    <property type="entry name" value="Glutathione_Transferase_(cytos"/>
    <property type="match status" value="1"/>
</dbReference>
<gene>
    <name evidence="4" type="ORF">EV356DRAFT_537108</name>
</gene>
<dbReference type="InterPro" id="IPR036249">
    <property type="entry name" value="Thioredoxin-like_sf"/>
</dbReference>
<dbReference type="PANTHER" id="PTHR44051">
    <property type="entry name" value="GLUTATHIONE S-TRANSFERASE-RELATED"/>
    <property type="match status" value="1"/>
</dbReference>
<dbReference type="PANTHER" id="PTHR44051:SF9">
    <property type="entry name" value="GLUTATHIONE S-TRANSFERASE 1"/>
    <property type="match status" value="1"/>
</dbReference>
<dbReference type="Proteomes" id="UP000800092">
    <property type="component" value="Unassembled WGS sequence"/>
</dbReference>
<dbReference type="EMBL" id="ML991859">
    <property type="protein sequence ID" value="KAF2229589.1"/>
    <property type="molecule type" value="Genomic_DNA"/>
</dbReference>
<dbReference type="GO" id="GO:0016740">
    <property type="term" value="F:transferase activity"/>
    <property type="evidence" value="ECO:0007669"/>
    <property type="project" value="UniProtKB-KW"/>
</dbReference>
<feature type="domain" description="GST C-terminal" evidence="3">
    <location>
        <begin position="78"/>
        <end position="200"/>
    </location>
</feature>
<accession>A0A6A6GVE8</accession>
<evidence type="ECO:0000256" key="1">
    <source>
        <dbReference type="ARBA" id="ARBA00007409"/>
    </source>
</evidence>
<feature type="domain" description="GST N-terminal" evidence="2">
    <location>
        <begin position="1"/>
        <end position="72"/>
    </location>
</feature>
<name>A0A6A6GVE8_VIRVR</name>
<dbReference type="PROSITE" id="PS50404">
    <property type="entry name" value="GST_NTER"/>
    <property type="match status" value="1"/>
</dbReference>
<dbReference type="InterPro" id="IPR004045">
    <property type="entry name" value="Glutathione_S-Trfase_N"/>
</dbReference>
<comment type="similarity">
    <text evidence="1">Belongs to the GST superfamily.</text>
</comment>
<sequence>MITVHYLGVSQSERITWLFEELGIPYKPASLKDLPGNDTGKAPFIEDSDANITLSESAAICDYVIHQYADGRLAAKPGDKHYADYLYWFHHENSNLQPAMVQAMYMRFVEDKESPTMQIMKSRFDMSMRNIDDKFKDNKWLAGEEFTAAEIMSVYSLTTQRYYTPVGLGDYKNILRWLGDCSNRDAYKRAMEKSDPEMKLLLSAEAPEKSLLETNGVTSNLWKRE</sequence>
<keyword evidence="5" id="KW-1185">Reference proteome</keyword>
<dbReference type="InterPro" id="IPR004046">
    <property type="entry name" value="GST_C"/>
</dbReference>
<evidence type="ECO:0000259" key="2">
    <source>
        <dbReference type="PROSITE" id="PS50404"/>
    </source>
</evidence>
<dbReference type="Pfam" id="PF00043">
    <property type="entry name" value="GST_C"/>
    <property type="match status" value="1"/>
</dbReference>
<dbReference type="SUPFAM" id="SSF47616">
    <property type="entry name" value="GST C-terminal domain-like"/>
    <property type="match status" value="1"/>
</dbReference>
<dbReference type="AlphaFoldDB" id="A0A6A6GVE8"/>
<protein>
    <submittedName>
        <fullName evidence="4">Glutathione S-transferase</fullName>
    </submittedName>
</protein>
<dbReference type="InterPro" id="IPR036282">
    <property type="entry name" value="Glutathione-S-Trfase_C_sf"/>
</dbReference>
<dbReference type="InterPro" id="IPR010987">
    <property type="entry name" value="Glutathione-S-Trfase_C-like"/>
</dbReference>
<evidence type="ECO:0000259" key="3">
    <source>
        <dbReference type="PROSITE" id="PS50405"/>
    </source>
</evidence>
<dbReference type="PROSITE" id="PS50405">
    <property type="entry name" value="GST_CTER"/>
    <property type="match status" value="1"/>
</dbReference>
<dbReference type="InterPro" id="IPR040079">
    <property type="entry name" value="Glutathione_S-Trfase"/>
</dbReference>